<sequence length="159" mass="18163">MKKKRINIFLGIVLLVIWGLVGTKLLRSFFTEKEVVITSEALVTPTVRIERIKDTFSLDIQDRDPFLGKIKTRKKRAPKKKAPSYTGIPKVKQVTQWPAITYLGFVKSSGHKYRLGLLRVDGVLKRVREGGVIKGVQVLKVEKEQLVVRLGKELRKIKK</sequence>
<gene>
    <name evidence="1" type="ORF">ACFSTE_13440</name>
</gene>
<proteinExistence type="predicted"/>
<evidence type="ECO:0000313" key="1">
    <source>
        <dbReference type="EMBL" id="MFD2591835.1"/>
    </source>
</evidence>
<name>A0ABW5N8P5_9FLAO</name>
<dbReference type="EMBL" id="JBHULX010000027">
    <property type="protein sequence ID" value="MFD2591835.1"/>
    <property type="molecule type" value="Genomic_DNA"/>
</dbReference>
<comment type="caution">
    <text evidence="1">The sequence shown here is derived from an EMBL/GenBank/DDBJ whole genome shotgun (WGS) entry which is preliminary data.</text>
</comment>
<dbReference type="RefSeq" id="WP_176027692.1">
    <property type="nucleotide sequence ID" value="NZ_JBHSJV010000001.1"/>
</dbReference>
<keyword evidence="2" id="KW-1185">Reference proteome</keyword>
<organism evidence="1 2">
    <name type="scientific">Aquimarina hainanensis</name>
    <dbReference type="NCBI Taxonomy" id="1578017"/>
    <lineage>
        <taxon>Bacteria</taxon>
        <taxon>Pseudomonadati</taxon>
        <taxon>Bacteroidota</taxon>
        <taxon>Flavobacteriia</taxon>
        <taxon>Flavobacteriales</taxon>
        <taxon>Flavobacteriaceae</taxon>
        <taxon>Aquimarina</taxon>
    </lineage>
</organism>
<dbReference type="Proteomes" id="UP001597459">
    <property type="component" value="Unassembled WGS sequence"/>
</dbReference>
<evidence type="ECO:0000313" key="2">
    <source>
        <dbReference type="Proteomes" id="UP001597459"/>
    </source>
</evidence>
<accession>A0ABW5N8P5</accession>
<evidence type="ECO:0008006" key="3">
    <source>
        <dbReference type="Google" id="ProtNLM"/>
    </source>
</evidence>
<reference evidence="2" key="1">
    <citation type="journal article" date="2019" name="Int. J. Syst. Evol. Microbiol.">
        <title>The Global Catalogue of Microorganisms (GCM) 10K type strain sequencing project: providing services to taxonomists for standard genome sequencing and annotation.</title>
        <authorList>
            <consortium name="The Broad Institute Genomics Platform"/>
            <consortium name="The Broad Institute Genome Sequencing Center for Infectious Disease"/>
            <person name="Wu L."/>
            <person name="Ma J."/>
        </authorList>
    </citation>
    <scope>NUCLEOTIDE SEQUENCE [LARGE SCALE GENOMIC DNA]</scope>
    <source>
        <strain evidence="2">KCTC 42423</strain>
    </source>
</reference>
<protein>
    <recommendedName>
        <fullName evidence="3">Type IV pilus biogenesis</fullName>
    </recommendedName>
</protein>